<dbReference type="PROSITE" id="PS50977">
    <property type="entry name" value="HTH_TETR_2"/>
    <property type="match status" value="1"/>
</dbReference>
<feature type="domain" description="HTH tetR-type" evidence="3">
    <location>
        <begin position="1"/>
        <end position="55"/>
    </location>
</feature>
<reference evidence="4 5" key="1">
    <citation type="submission" date="2019-08" db="EMBL/GenBank/DDBJ databases">
        <title>Amphibian skin-associated Pigmentiphaga: genome sequence and occurrence across geography and hosts.</title>
        <authorList>
            <person name="Bletz M.C."/>
            <person name="Bunk B."/>
            <person name="Sproeer C."/>
            <person name="Biwer P."/>
            <person name="Reiter S."/>
            <person name="Rabemananjara F.C.E."/>
            <person name="Schulz S."/>
            <person name="Overmann J."/>
            <person name="Vences M."/>
        </authorList>
    </citation>
    <scope>NUCLEOTIDE SEQUENCE [LARGE SCALE GENOMIC DNA]</scope>
    <source>
        <strain evidence="4 5">Mada1488</strain>
    </source>
</reference>
<organism evidence="4 5">
    <name type="scientific">Pigmentiphaga aceris</name>
    <dbReference type="NCBI Taxonomy" id="1940612"/>
    <lineage>
        <taxon>Bacteria</taxon>
        <taxon>Pseudomonadati</taxon>
        <taxon>Pseudomonadota</taxon>
        <taxon>Betaproteobacteria</taxon>
        <taxon>Burkholderiales</taxon>
        <taxon>Alcaligenaceae</taxon>
        <taxon>Pigmentiphaga</taxon>
    </lineage>
</organism>
<dbReference type="Gene3D" id="1.10.357.10">
    <property type="entry name" value="Tetracycline Repressor, domain 2"/>
    <property type="match status" value="1"/>
</dbReference>
<dbReference type="InterPro" id="IPR001647">
    <property type="entry name" value="HTH_TetR"/>
</dbReference>
<name>A0A5C0B5R8_9BURK</name>
<accession>A0A5C0B5R8</accession>
<dbReference type="SUPFAM" id="SSF46689">
    <property type="entry name" value="Homeodomain-like"/>
    <property type="match status" value="1"/>
</dbReference>
<dbReference type="Proteomes" id="UP000325161">
    <property type="component" value="Chromosome"/>
</dbReference>
<evidence type="ECO:0000256" key="2">
    <source>
        <dbReference type="PROSITE-ProRule" id="PRU00335"/>
    </source>
</evidence>
<dbReference type="KEGG" id="pacr:FXN63_13425"/>
<gene>
    <name evidence="4" type="ORF">FXN63_13425</name>
</gene>
<evidence type="ECO:0000256" key="1">
    <source>
        <dbReference type="ARBA" id="ARBA00023125"/>
    </source>
</evidence>
<evidence type="ECO:0000313" key="5">
    <source>
        <dbReference type="Proteomes" id="UP000325161"/>
    </source>
</evidence>
<dbReference type="EMBL" id="CP043046">
    <property type="protein sequence ID" value="QEI09306.1"/>
    <property type="molecule type" value="Genomic_DNA"/>
</dbReference>
<feature type="DNA-binding region" description="H-T-H motif" evidence="2">
    <location>
        <begin position="18"/>
        <end position="37"/>
    </location>
</feature>
<evidence type="ECO:0000313" key="4">
    <source>
        <dbReference type="EMBL" id="QEI09306.1"/>
    </source>
</evidence>
<keyword evidence="1 2" id="KW-0238">DNA-binding</keyword>
<dbReference type="OrthoDB" id="70491at2"/>
<dbReference type="InterPro" id="IPR009057">
    <property type="entry name" value="Homeodomain-like_sf"/>
</dbReference>
<dbReference type="AlphaFoldDB" id="A0A5C0B5R8"/>
<dbReference type="GO" id="GO:0003677">
    <property type="term" value="F:DNA binding"/>
    <property type="evidence" value="ECO:0007669"/>
    <property type="project" value="UniProtKB-UniRule"/>
</dbReference>
<sequence>MLDTALQIIREEGGDRLTLGHLAIRAGVSKPVAYEHFGTRSALLIALYKALDLRQTNALKQALSAGERNLAETADLLAAAYINCAVDTGGEWHAIGAALAGSEEKGAVLQELLDGYVQLFASVLVPFSELSPAELARRCVGLVGAGEALSAAMVQGTYTESDAANTFAALIRGGVSAAR</sequence>
<protein>
    <submittedName>
        <fullName evidence="4">TetR/AcrR family transcriptional regulator</fullName>
    </submittedName>
</protein>
<proteinExistence type="predicted"/>
<evidence type="ECO:0000259" key="3">
    <source>
        <dbReference type="PROSITE" id="PS50977"/>
    </source>
</evidence>
<keyword evidence="5" id="KW-1185">Reference proteome</keyword>
<dbReference type="Pfam" id="PF00440">
    <property type="entry name" value="TetR_N"/>
    <property type="match status" value="1"/>
</dbReference>
<dbReference type="PRINTS" id="PR00455">
    <property type="entry name" value="HTHTETR"/>
</dbReference>